<dbReference type="CDD" id="cd03768">
    <property type="entry name" value="SR_ResInv"/>
    <property type="match status" value="1"/>
</dbReference>
<dbReference type="InterPro" id="IPR036162">
    <property type="entry name" value="Resolvase-like_N_sf"/>
</dbReference>
<gene>
    <name evidence="5" type="ORF">H6G81_03095</name>
</gene>
<sequence length="512" mass="59070">MTEKWFYGRVSTIEQQEDRNALKKQLERGKNVGCDRFYWDIQSRTTEVRAGLQKLIDDLKISPKGIVSELIVTRIDRIGSSSKLFYALLEVLRSKGIRLVALDQTIDTESLGGELTIDILLAASKFEIKMLSSRVSAERKHRMVQRKSHRFAPFGWKVVDDSYVKDESRCVSLLEGKRSFRVWELALFIFEIFEECGSARKTCNTLNEMFGICGKVDAKSTKLKGNHRIMPDDIEQFDLFQNNKKTYQRYPWTGLQWSPTGLKNFLVNPVHAGGTPFNVTTSSPSGKQINHFDKWDCNWDTHEGIITRERHEQIKRTIRGNRNNKWAARKEDINPFANLLKCGRCGGALTRMSSRRDVSGQYTAYYQCTYYSLGRCDAKEMLSSRSLDSQVADLLVREATRLAGMVDFEEDKLQESAEVKELRETLAGLEKLPTNPFVEKAKDGIRDQIASILSLHENITKRSLLVREELVQMFCDREYWKSRTSEDKKRMLNRLVRRIVVNGRVVLSIEFL</sequence>
<name>A0ABR8GJH7_9CYAN</name>
<evidence type="ECO:0000313" key="5">
    <source>
        <dbReference type="EMBL" id="MBD2603540.1"/>
    </source>
</evidence>
<dbReference type="PANTHER" id="PTHR30461">
    <property type="entry name" value="DNA-INVERTASE FROM LAMBDOID PROPHAGE"/>
    <property type="match status" value="1"/>
</dbReference>
<dbReference type="Pfam" id="PF13408">
    <property type="entry name" value="Zn_ribbon_recom"/>
    <property type="match status" value="1"/>
</dbReference>
<dbReference type="PANTHER" id="PTHR30461:SF2">
    <property type="entry name" value="SERINE RECOMBINASE PINE-RELATED"/>
    <property type="match status" value="1"/>
</dbReference>
<dbReference type="InterPro" id="IPR006119">
    <property type="entry name" value="Resolv_N"/>
</dbReference>
<keyword evidence="6" id="KW-1185">Reference proteome</keyword>
<dbReference type="InterPro" id="IPR038109">
    <property type="entry name" value="DNA_bind_recomb_sf"/>
</dbReference>
<keyword evidence="1" id="KW-0238">DNA-binding</keyword>
<evidence type="ECO:0000256" key="3">
    <source>
        <dbReference type="SAM" id="Coils"/>
    </source>
</evidence>
<dbReference type="SMART" id="SM00857">
    <property type="entry name" value="Resolvase"/>
    <property type="match status" value="1"/>
</dbReference>
<dbReference type="EMBL" id="JACJTA010000004">
    <property type="protein sequence ID" value="MBD2603540.1"/>
    <property type="molecule type" value="Genomic_DNA"/>
</dbReference>
<evidence type="ECO:0000259" key="4">
    <source>
        <dbReference type="PROSITE" id="PS51736"/>
    </source>
</evidence>
<dbReference type="Proteomes" id="UP000660380">
    <property type="component" value="Unassembled WGS sequence"/>
</dbReference>
<dbReference type="SUPFAM" id="SSF53041">
    <property type="entry name" value="Resolvase-like"/>
    <property type="match status" value="1"/>
</dbReference>
<dbReference type="InterPro" id="IPR011109">
    <property type="entry name" value="DNA_bind_recombinase_dom"/>
</dbReference>
<keyword evidence="3" id="KW-0175">Coiled coil</keyword>
<dbReference type="RefSeq" id="WP_029637452.1">
    <property type="nucleotide sequence ID" value="NZ_JACJTA010000004.1"/>
</dbReference>
<comment type="caution">
    <text evidence="5">The sequence shown here is derived from an EMBL/GenBank/DDBJ whole genome shotgun (WGS) entry which is preliminary data.</text>
</comment>
<feature type="domain" description="Resolvase/invertase-type recombinase catalytic" evidence="4">
    <location>
        <begin position="3"/>
        <end position="146"/>
    </location>
</feature>
<evidence type="ECO:0000256" key="2">
    <source>
        <dbReference type="ARBA" id="ARBA00023172"/>
    </source>
</evidence>
<keyword evidence="2" id="KW-0233">DNA recombination</keyword>
<dbReference type="InterPro" id="IPR025827">
    <property type="entry name" value="Zn_ribbon_recom_dom"/>
</dbReference>
<evidence type="ECO:0000256" key="1">
    <source>
        <dbReference type="ARBA" id="ARBA00023125"/>
    </source>
</evidence>
<dbReference type="Gene3D" id="3.90.1750.20">
    <property type="entry name" value="Putative Large Serine Recombinase, Chain B, Domain 2"/>
    <property type="match status" value="1"/>
</dbReference>
<protein>
    <submittedName>
        <fullName evidence="5">Recombinase family protein</fullName>
    </submittedName>
</protein>
<organism evidence="5 6">
    <name type="scientific">Scytonema hofmannii FACHB-248</name>
    <dbReference type="NCBI Taxonomy" id="1842502"/>
    <lineage>
        <taxon>Bacteria</taxon>
        <taxon>Bacillati</taxon>
        <taxon>Cyanobacteriota</taxon>
        <taxon>Cyanophyceae</taxon>
        <taxon>Nostocales</taxon>
        <taxon>Scytonemataceae</taxon>
        <taxon>Scytonema</taxon>
    </lineage>
</organism>
<dbReference type="PROSITE" id="PS51736">
    <property type="entry name" value="RECOMBINASES_3"/>
    <property type="match status" value="1"/>
</dbReference>
<accession>A0ABR8GJH7</accession>
<evidence type="ECO:0000313" key="6">
    <source>
        <dbReference type="Proteomes" id="UP000660380"/>
    </source>
</evidence>
<dbReference type="NCBIfam" id="NF041201">
    <property type="entry name" value="recomb_XisF"/>
    <property type="match status" value="1"/>
</dbReference>
<dbReference type="InterPro" id="IPR050639">
    <property type="entry name" value="SSR_resolvase"/>
</dbReference>
<feature type="coiled-coil region" evidence="3">
    <location>
        <begin position="405"/>
        <end position="432"/>
    </location>
</feature>
<dbReference type="Pfam" id="PF00239">
    <property type="entry name" value="Resolvase"/>
    <property type="match status" value="1"/>
</dbReference>
<dbReference type="Pfam" id="PF07508">
    <property type="entry name" value="Recombinase"/>
    <property type="match status" value="1"/>
</dbReference>
<proteinExistence type="predicted"/>
<reference evidence="5 6" key="1">
    <citation type="journal article" date="2020" name="ISME J.">
        <title>Comparative genomics reveals insights into cyanobacterial evolution and habitat adaptation.</title>
        <authorList>
            <person name="Chen M.Y."/>
            <person name="Teng W.K."/>
            <person name="Zhao L."/>
            <person name="Hu C.X."/>
            <person name="Zhou Y.K."/>
            <person name="Han B.P."/>
            <person name="Song L.R."/>
            <person name="Shu W.S."/>
        </authorList>
    </citation>
    <scope>NUCLEOTIDE SEQUENCE [LARGE SCALE GENOMIC DNA]</scope>
    <source>
        <strain evidence="5 6">FACHB-248</strain>
    </source>
</reference>
<dbReference type="Gene3D" id="3.40.50.1390">
    <property type="entry name" value="Resolvase, N-terminal catalytic domain"/>
    <property type="match status" value="1"/>
</dbReference>